<comment type="catalytic activity">
    <reaction evidence="9">
        <text>an L-alpha-amino acid = a D-alpha-amino acid</text>
        <dbReference type="Rhea" id="RHEA:18317"/>
        <dbReference type="ChEBI" id="CHEBI:59869"/>
        <dbReference type="ChEBI" id="CHEBI:59871"/>
        <dbReference type="EC" id="5.1.1.10"/>
    </reaction>
</comment>
<dbReference type="HAMAP" id="MF_02212">
    <property type="entry name" value="Bsr_racemase"/>
    <property type="match status" value="1"/>
</dbReference>
<evidence type="ECO:0000256" key="9">
    <source>
        <dbReference type="HAMAP-Rule" id="MF_02212"/>
    </source>
</evidence>
<evidence type="ECO:0000313" key="13">
    <source>
        <dbReference type="EMBL" id="OLQ74108.1"/>
    </source>
</evidence>
<dbReference type="InterPro" id="IPR011079">
    <property type="entry name" value="Ala_racemase_C"/>
</dbReference>
<dbReference type="Proteomes" id="UP000186905">
    <property type="component" value="Unassembled WGS sequence"/>
</dbReference>
<sequence precursor="true">MKFKLSLIAFSISLVANNAMSAPFILSSNDITQEQQAMQPNAWVEVDRGIFENNIQLLQKEVGSKTRICAVMKADAYGNGIENLIPSVINSNISCIAIASNEEAKIARKKGFNGQILRVRAGTPDEIEAAVKFNIEELIGTLEQAEAISKIAKKHNTNISVHLAFNSAGMGRNGIDLTTDSGKKDAVKVTKTPRVNIVGMMTHFPTEDLNTTRLGLKRFMNETSWLIEHSDLKRDDVTLHAANSYTTLMLPEARLDMIRPGGALYGDTTSQFPEYKSIVSFKTEIASVHKFPAGSTVGYDSTEILSRESLLANLPVGYSDGYPRSLSRKGYVLINGQRAKVIGKTSMNTTMVDITDIKGAKPGDEVVLFGQQGVGEISRSEMESKTGRLLCDLYTLWGGVNPKYIK</sequence>
<keyword evidence="3 9" id="KW-0732">Signal</keyword>
<dbReference type="PANTHER" id="PTHR30511">
    <property type="entry name" value="ALANINE RACEMASE"/>
    <property type="match status" value="1"/>
</dbReference>
<evidence type="ECO:0000256" key="6">
    <source>
        <dbReference type="ARBA" id="ARBA00023157"/>
    </source>
</evidence>
<evidence type="ECO:0000259" key="12">
    <source>
        <dbReference type="SMART" id="SM01005"/>
    </source>
</evidence>
<feature type="chain" id="PRO_5026404042" description="Broad specificity amino-acid racemase" evidence="9">
    <location>
        <begin position="22"/>
        <end position="406"/>
    </location>
</feature>
<dbReference type="EMBL" id="MJIL01000085">
    <property type="protein sequence ID" value="OLQ74108.1"/>
    <property type="molecule type" value="Genomic_DNA"/>
</dbReference>
<dbReference type="InterPro" id="IPR029066">
    <property type="entry name" value="PLP-binding_barrel"/>
</dbReference>
<evidence type="ECO:0000256" key="2">
    <source>
        <dbReference type="ARBA" id="ARBA00004418"/>
    </source>
</evidence>
<comment type="function">
    <text evidence="9">Amino-acid racemase able to utilize a broad range of substrates.</text>
</comment>
<dbReference type="SUPFAM" id="SSF50621">
    <property type="entry name" value="Alanine racemase C-terminal domain-like"/>
    <property type="match status" value="1"/>
</dbReference>
<dbReference type="InterPro" id="IPR043698">
    <property type="entry name" value="Racemase_Bsr/Lyr"/>
</dbReference>
<accession>A0A1Q9GHZ8</accession>
<gene>
    <name evidence="13" type="ORF">BIT28_19715</name>
</gene>
<dbReference type="GO" id="GO:0005829">
    <property type="term" value="C:cytosol"/>
    <property type="evidence" value="ECO:0007669"/>
    <property type="project" value="TreeGrafter"/>
</dbReference>
<protein>
    <recommendedName>
        <fullName evidence="9">Broad specificity amino-acid racemase</fullName>
        <ecNumber evidence="9">5.1.1.10</ecNumber>
    </recommendedName>
</protein>
<feature type="disulfide bond" evidence="9">
    <location>
        <begin position="69"/>
        <end position="95"/>
    </location>
</feature>
<keyword evidence="6 9" id="KW-1015">Disulfide bond</keyword>
<dbReference type="Pfam" id="PF01168">
    <property type="entry name" value="Ala_racemase_N"/>
    <property type="match status" value="1"/>
</dbReference>
<evidence type="ECO:0000256" key="10">
    <source>
        <dbReference type="PIRSR" id="PIRSR600821-50"/>
    </source>
</evidence>
<dbReference type="AlphaFoldDB" id="A0A1Q9GHZ8"/>
<feature type="signal peptide" evidence="9">
    <location>
        <begin position="1"/>
        <end position="21"/>
    </location>
</feature>
<comment type="similarity">
    <text evidence="8 9">Belongs to the alanine racemase family. Bsr subfamily.</text>
</comment>
<evidence type="ECO:0000256" key="7">
    <source>
        <dbReference type="ARBA" id="ARBA00023235"/>
    </source>
</evidence>
<organism evidence="13 14">
    <name type="scientific">Photobacterium proteolyticum</name>
    <dbReference type="NCBI Taxonomy" id="1903952"/>
    <lineage>
        <taxon>Bacteria</taxon>
        <taxon>Pseudomonadati</taxon>
        <taxon>Pseudomonadota</taxon>
        <taxon>Gammaproteobacteria</taxon>
        <taxon>Vibrionales</taxon>
        <taxon>Vibrionaceae</taxon>
        <taxon>Photobacterium</taxon>
    </lineage>
</organism>
<dbReference type="GO" id="GO:0008784">
    <property type="term" value="F:alanine racemase activity"/>
    <property type="evidence" value="ECO:0007669"/>
    <property type="project" value="InterPro"/>
</dbReference>
<dbReference type="GO" id="GO:0030170">
    <property type="term" value="F:pyridoxal phosphate binding"/>
    <property type="evidence" value="ECO:0007669"/>
    <property type="project" value="UniProtKB-UniRule"/>
</dbReference>
<dbReference type="PANTHER" id="PTHR30511:SF0">
    <property type="entry name" value="ALANINE RACEMASE, CATABOLIC-RELATED"/>
    <property type="match status" value="1"/>
</dbReference>
<dbReference type="NCBIfam" id="TIGR00492">
    <property type="entry name" value="alr"/>
    <property type="match status" value="1"/>
</dbReference>
<dbReference type="GO" id="GO:0030632">
    <property type="term" value="P:D-alanine biosynthetic process"/>
    <property type="evidence" value="ECO:0007669"/>
    <property type="project" value="TreeGrafter"/>
</dbReference>
<dbReference type="GO" id="GO:0042597">
    <property type="term" value="C:periplasmic space"/>
    <property type="evidence" value="ECO:0007669"/>
    <property type="project" value="UniProtKB-SubCell"/>
</dbReference>
<evidence type="ECO:0000313" key="14">
    <source>
        <dbReference type="Proteomes" id="UP000186905"/>
    </source>
</evidence>
<evidence type="ECO:0000256" key="11">
    <source>
        <dbReference type="PIRSR" id="PIRSR600821-52"/>
    </source>
</evidence>
<keyword evidence="14" id="KW-1185">Reference proteome</keyword>
<comment type="catalytic activity">
    <reaction evidence="9">
        <text>L-lysine = D-lysine</text>
        <dbReference type="Rhea" id="RHEA:22864"/>
        <dbReference type="ChEBI" id="CHEBI:32551"/>
        <dbReference type="ChEBI" id="CHEBI:32557"/>
    </reaction>
</comment>
<feature type="modified residue" description="N6-(pyridoxal phosphate)lysine" evidence="9 10">
    <location>
        <position position="73"/>
    </location>
</feature>
<feature type="active site" description="Proton acceptor" evidence="9">
    <location>
        <position position="73"/>
    </location>
</feature>
<feature type="active site" description="Proton acceptor" evidence="9">
    <location>
        <position position="299"/>
    </location>
</feature>
<keyword evidence="7 9" id="KW-0413">Isomerase</keyword>
<evidence type="ECO:0000256" key="5">
    <source>
        <dbReference type="ARBA" id="ARBA00022898"/>
    </source>
</evidence>
<evidence type="ECO:0000256" key="3">
    <source>
        <dbReference type="ARBA" id="ARBA00022729"/>
    </source>
</evidence>
<dbReference type="InterPro" id="IPR009006">
    <property type="entry name" value="Ala_racemase/Decarboxylase_C"/>
</dbReference>
<dbReference type="OrthoDB" id="9813814at2"/>
<feature type="binding site" evidence="9 11">
    <location>
        <position position="347"/>
    </location>
    <ligand>
        <name>substrate</name>
    </ligand>
</feature>
<dbReference type="EC" id="5.1.1.10" evidence="9"/>
<dbReference type="PROSITE" id="PS00395">
    <property type="entry name" value="ALANINE_RACEMASE"/>
    <property type="match status" value="1"/>
</dbReference>
<dbReference type="NCBIfam" id="NF009879">
    <property type="entry name" value="PRK13340.1-4"/>
    <property type="match status" value="1"/>
</dbReference>
<name>A0A1Q9GHZ8_9GAMM</name>
<evidence type="ECO:0000256" key="4">
    <source>
        <dbReference type="ARBA" id="ARBA00022764"/>
    </source>
</evidence>
<comment type="catalytic activity">
    <reaction evidence="9">
        <text>L-arginine = D-arginine</text>
        <dbReference type="Rhea" id="RHEA:18069"/>
        <dbReference type="ChEBI" id="CHEBI:32682"/>
        <dbReference type="ChEBI" id="CHEBI:32689"/>
    </reaction>
</comment>
<dbReference type="Gene3D" id="2.40.37.10">
    <property type="entry name" value="Lyase, Ornithine Decarboxylase, Chain A, domain 1"/>
    <property type="match status" value="1"/>
</dbReference>
<proteinExistence type="inferred from homology"/>
<dbReference type="InterPro" id="IPR020622">
    <property type="entry name" value="Ala_racemase_pyridoxalP-BS"/>
</dbReference>
<keyword evidence="5 9" id="KW-0663">Pyridoxal phosphate</keyword>
<comment type="subcellular location">
    <subcellularLocation>
        <location evidence="2 9">Periplasm</location>
    </subcellularLocation>
</comment>
<reference evidence="13 14" key="1">
    <citation type="submission" date="2016-09" db="EMBL/GenBank/DDBJ databases">
        <title>Photobacterium proteolyticum sp. nov. a protease producing bacterium isolated from ocean sediments of Laizhou Bay.</title>
        <authorList>
            <person name="Li Y."/>
        </authorList>
    </citation>
    <scope>NUCLEOTIDE SEQUENCE [LARGE SCALE GENOMIC DNA]</scope>
    <source>
        <strain evidence="13 14">13-12</strain>
    </source>
</reference>
<feature type="domain" description="Alanine racemase C-terminal" evidence="12">
    <location>
        <begin position="278"/>
        <end position="406"/>
    </location>
</feature>
<comment type="caution">
    <text evidence="13">The sequence shown here is derived from an EMBL/GenBank/DDBJ whole genome shotgun (WGS) entry which is preliminary data.</text>
</comment>
<dbReference type="Pfam" id="PF00842">
    <property type="entry name" value="Ala_racemase_C"/>
    <property type="match status" value="1"/>
</dbReference>
<dbReference type="SMART" id="SM01005">
    <property type="entry name" value="Ala_racemase_C"/>
    <property type="match status" value="1"/>
</dbReference>
<dbReference type="SUPFAM" id="SSF51419">
    <property type="entry name" value="PLP-binding barrel"/>
    <property type="match status" value="1"/>
</dbReference>
<evidence type="ECO:0000256" key="1">
    <source>
        <dbReference type="ARBA" id="ARBA00001933"/>
    </source>
</evidence>
<evidence type="ECO:0000256" key="8">
    <source>
        <dbReference type="ARBA" id="ARBA00023456"/>
    </source>
</evidence>
<dbReference type="InterPro" id="IPR001608">
    <property type="entry name" value="Ala_racemase_N"/>
</dbReference>
<dbReference type="Gene3D" id="3.20.20.10">
    <property type="entry name" value="Alanine racemase"/>
    <property type="match status" value="1"/>
</dbReference>
<comment type="cofactor">
    <cofactor evidence="1 9 10">
        <name>pyridoxal 5'-phosphate</name>
        <dbReference type="ChEBI" id="CHEBI:597326"/>
    </cofactor>
</comment>
<dbReference type="InterPro" id="IPR000821">
    <property type="entry name" value="Ala_racemase"/>
</dbReference>
<dbReference type="CDD" id="cd06826">
    <property type="entry name" value="PLPDE_III_AR2"/>
    <property type="match status" value="1"/>
</dbReference>
<keyword evidence="4 9" id="KW-0574">Periplasm</keyword>
<dbReference type="PRINTS" id="PR00992">
    <property type="entry name" value="ALARACEMASE"/>
</dbReference>
<dbReference type="RefSeq" id="WP_075766070.1">
    <property type="nucleotide sequence ID" value="NZ_MJIL01000085.1"/>
</dbReference>
<feature type="binding site" evidence="9 11">
    <location>
        <position position="172"/>
    </location>
    <ligand>
        <name>substrate</name>
    </ligand>
</feature>
<dbReference type="STRING" id="1903952.BIT28_19715"/>